<feature type="repeat" description="ANK" evidence="3">
    <location>
        <begin position="675"/>
        <end position="701"/>
    </location>
</feature>
<organism evidence="5 6">
    <name type="scientific">Peronospora belbahrii</name>
    <dbReference type="NCBI Taxonomy" id="622444"/>
    <lineage>
        <taxon>Eukaryota</taxon>
        <taxon>Sar</taxon>
        <taxon>Stramenopiles</taxon>
        <taxon>Oomycota</taxon>
        <taxon>Peronosporomycetes</taxon>
        <taxon>Peronosporales</taxon>
        <taxon>Peronosporaceae</taxon>
        <taxon>Peronospora</taxon>
    </lineage>
</organism>
<dbReference type="PANTHER" id="PTHR24198">
    <property type="entry name" value="ANKYRIN REPEAT AND PROTEIN KINASE DOMAIN-CONTAINING PROTEIN"/>
    <property type="match status" value="1"/>
</dbReference>
<dbReference type="PROSITE" id="PS50297">
    <property type="entry name" value="ANK_REP_REGION"/>
    <property type="match status" value="2"/>
</dbReference>
<name>A0AAU9LHN8_9STRA</name>
<evidence type="ECO:0000256" key="1">
    <source>
        <dbReference type="ARBA" id="ARBA00022737"/>
    </source>
</evidence>
<sequence>MFEQSNVSTTFHDVYIQALYPSYEATALVYCKNTQYPTPPTNEIKWRRADLQTFLIHYFPHYQEQPQALDQLYGSLLTKIKIKQGRDTNEEKVKDEEEKGTRLLLDKRMDEETADADDSEELVVTFDILKNVLIEQYQSTRLADKDPFPLESWMKLKSRRLSVWIPPFVPGSTTGTNNHTMVDTMSHSVLCEFQAEVVKKSKSWLTRGRVRHLKLRWGVLEMHKRSLTVRPFRHRSSGTNPSASSTRSRVINTSSTTYPTTSTIEGAKIANTTTYYLQDLVSMKLEHMCDGESTFARKAVLTLKFQRMVAPLSNSHSNLSATAAHDIKTLILGSAEASATLSSVRDYVATFALYLELSRQDRLPSMAKIRRYLAAGAMVNVHVRIPRTFSSKALKEGFRRRSQTKQPPLGTMTALQLAFLQDPRVSSFESTIELLLSADADPSSLLYWNNATQVVFFLPSASSGCEEKSKKHHERWELRKRLLLLNKVKCDGDESAIFSCFKSQADDGARWNLLMYLCWLGDVKSVKQLLVVTGAGITRGSQVRSSGRQQATCLGHINATGDTALHVAIKSGHESVALLLVEAALSVNAQALHQCDGRGEPVVHLALIAHHWRVVDALVTGGAIDPRSYDAVRNTALHLAIELRAPLALIARLIQVYRHSPPSAGLDGRVGRRGSNDTPLSLAVKSGQQEVVVLLLASGASPSCQIVNDARHLPKSKKLDTKRGVGEKGLIGNNDSALHVAIKAGMELAAAALIAHRADIYAVDSCGASSLALAVRHGLYALAVALVGQHQKRQSHASSKHWWVDGETGRSVVMLAFQAGQLELGAFLLDCSLHDQDSQRQIYFAQLLPMLVQTSSWIETSYNSDSGGCTVAQSDVISIKTRGTRDCKVKIDGSLEERA</sequence>
<dbReference type="Gene3D" id="1.25.40.20">
    <property type="entry name" value="Ankyrin repeat-containing domain"/>
    <property type="match status" value="2"/>
</dbReference>
<feature type="region of interest" description="Disordered" evidence="4">
    <location>
        <begin position="232"/>
        <end position="257"/>
    </location>
</feature>
<reference evidence="5" key="1">
    <citation type="submission" date="2021-11" db="EMBL/GenBank/DDBJ databases">
        <authorList>
            <person name="Islam A."/>
            <person name="Islam S."/>
            <person name="Flora M.S."/>
            <person name="Rahman M."/>
            <person name="Ziaur R.M."/>
            <person name="Epstein J.H."/>
            <person name="Hassan M."/>
            <person name="Klassen M."/>
            <person name="Woodard K."/>
            <person name="Webb A."/>
            <person name="Webby R.J."/>
            <person name="El Zowalaty M.E."/>
        </authorList>
    </citation>
    <scope>NUCLEOTIDE SEQUENCE</scope>
    <source>
        <strain evidence="5">Pbs3</strain>
    </source>
</reference>
<evidence type="ECO:0000256" key="2">
    <source>
        <dbReference type="ARBA" id="ARBA00023043"/>
    </source>
</evidence>
<feature type="compositionally biased region" description="Polar residues" evidence="4">
    <location>
        <begin position="237"/>
        <end position="252"/>
    </location>
</feature>
<proteinExistence type="predicted"/>
<comment type="caution">
    <text evidence="5">The sequence shown here is derived from an EMBL/GenBank/DDBJ whole genome shotgun (WGS) entry which is preliminary data.</text>
</comment>
<evidence type="ECO:0000313" key="6">
    <source>
        <dbReference type="Proteomes" id="UP001160483"/>
    </source>
</evidence>
<dbReference type="PROSITE" id="PS50088">
    <property type="entry name" value="ANK_REPEAT"/>
    <property type="match status" value="3"/>
</dbReference>
<dbReference type="SUPFAM" id="SSF48403">
    <property type="entry name" value="Ankyrin repeat"/>
    <property type="match status" value="1"/>
</dbReference>
<dbReference type="Proteomes" id="UP001160483">
    <property type="component" value="Unassembled WGS sequence"/>
</dbReference>
<accession>A0AAU9LHN8</accession>
<evidence type="ECO:0000256" key="3">
    <source>
        <dbReference type="PROSITE-ProRule" id="PRU00023"/>
    </source>
</evidence>
<dbReference type="PANTHER" id="PTHR24198:SF165">
    <property type="entry name" value="ANKYRIN REPEAT-CONTAINING PROTEIN-RELATED"/>
    <property type="match status" value="1"/>
</dbReference>
<dbReference type="EMBL" id="CAKKTJ010000333">
    <property type="protein sequence ID" value="CAH0482357.1"/>
    <property type="molecule type" value="Genomic_DNA"/>
</dbReference>
<dbReference type="AlphaFoldDB" id="A0AAU9LHN8"/>
<protein>
    <submittedName>
        <fullName evidence="5">Uncharacterized protein</fullName>
    </submittedName>
</protein>
<keyword evidence="2 3" id="KW-0040">ANK repeat</keyword>
<keyword evidence="1" id="KW-0677">Repeat</keyword>
<dbReference type="SMART" id="SM00248">
    <property type="entry name" value="ANK"/>
    <property type="match status" value="6"/>
</dbReference>
<dbReference type="Pfam" id="PF00023">
    <property type="entry name" value="Ank"/>
    <property type="match status" value="2"/>
</dbReference>
<evidence type="ECO:0000256" key="4">
    <source>
        <dbReference type="SAM" id="MobiDB-lite"/>
    </source>
</evidence>
<feature type="repeat" description="ANK" evidence="3">
    <location>
        <begin position="733"/>
        <end position="765"/>
    </location>
</feature>
<dbReference type="InterPro" id="IPR002110">
    <property type="entry name" value="Ankyrin_rpt"/>
</dbReference>
<dbReference type="InterPro" id="IPR036770">
    <property type="entry name" value="Ankyrin_rpt-contain_sf"/>
</dbReference>
<feature type="repeat" description="ANK" evidence="3">
    <location>
        <begin position="560"/>
        <end position="592"/>
    </location>
</feature>
<evidence type="ECO:0000313" key="5">
    <source>
        <dbReference type="EMBL" id="CAH0482357.1"/>
    </source>
</evidence>
<gene>
    <name evidence="5" type="ORF">PBS003_LOCUS8953</name>
</gene>